<protein>
    <submittedName>
        <fullName evidence="1">Uncharacterized protein</fullName>
    </submittedName>
</protein>
<dbReference type="EMBL" id="HACA01028258">
    <property type="protein sequence ID" value="CDW45619.1"/>
    <property type="molecule type" value="Transcribed_RNA"/>
</dbReference>
<name>A0A0K2V550_LEPSM</name>
<evidence type="ECO:0000313" key="1">
    <source>
        <dbReference type="EMBL" id="CDW45619.1"/>
    </source>
</evidence>
<reference evidence="1" key="1">
    <citation type="submission" date="2014-05" db="EMBL/GenBank/DDBJ databases">
        <authorList>
            <person name="Chronopoulou M."/>
        </authorList>
    </citation>
    <scope>NUCLEOTIDE SEQUENCE</scope>
    <source>
        <tissue evidence="1">Whole organism</tissue>
    </source>
</reference>
<proteinExistence type="predicted"/>
<organism evidence="1">
    <name type="scientific">Lepeophtheirus salmonis</name>
    <name type="common">Salmon louse</name>
    <name type="synonym">Caligus salmonis</name>
    <dbReference type="NCBI Taxonomy" id="72036"/>
    <lineage>
        <taxon>Eukaryota</taxon>
        <taxon>Metazoa</taxon>
        <taxon>Ecdysozoa</taxon>
        <taxon>Arthropoda</taxon>
        <taxon>Crustacea</taxon>
        <taxon>Multicrustacea</taxon>
        <taxon>Hexanauplia</taxon>
        <taxon>Copepoda</taxon>
        <taxon>Siphonostomatoida</taxon>
        <taxon>Caligidae</taxon>
        <taxon>Lepeophtheirus</taxon>
    </lineage>
</organism>
<dbReference type="AlphaFoldDB" id="A0A0K2V550"/>
<sequence length="20" mass="2152">MPGIVASDGNKMYRIGSRKA</sequence>
<accession>A0A0K2V550</accession>